<dbReference type="RefSeq" id="XP_025431497.1">
    <property type="nucleotide sequence ID" value="XM_025574992.1"/>
</dbReference>
<keyword evidence="3" id="KW-1185">Reference proteome</keyword>
<feature type="compositionally biased region" description="Acidic residues" evidence="1">
    <location>
        <begin position="66"/>
        <end position="90"/>
    </location>
</feature>
<accession>A0A318ZEI0</accession>
<proteinExistence type="predicted"/>
<gene>
    <name evidence="2" type="ORF">BP01DRAFT_356562</name>
</gene>
<name>A0A318ZEI0_9EURO</name>
<feature type="region of interest" description="Disordered" evidence="1">
    <location>
        <begin position="1"/>
        <end position="21"/>
    </location>
</feature>
<reference evidence="2 3" key="1">
    <citation type="submission" date="2016-12" db="EMBL/GenBank/DDBJ databases">
        <title>The genomes of Aspergillus section Nigri reveals drivers in fungal speciation.</title>
        <authorList>
            <consortium name="DOE Joint Genome Institute"/>
            <person name="Vesth T.C."/>
            <person name="Nybo J."/>
            <person name="Theobald S."/>
            <person name="Brandl J."/>
            <person name="Frisvad J.C."/>
            <person name="Nielsen K.F."/>
            <person name="Lyhne E.K."/>
            <person name="Kogle M.E."/>
            <person name="Kuo A."/>
            <person name="Riley R."/>
            <person name="Clum A."/>
            <person name="Nolan M."/>
            <person name="Lipzen A."/>
            <person name="Salamov A."/>
            <person name="Henrissat B."/>
            <person name="Wiebenga A."/>
            <person name="De Vries R.P."/>
            <person name="Grigoriev I.V."/>
            <person name="Mortensen U.H."/>
            <person name="Andersen M.R."/>
            <person name="Baker S.E."/>
        </authorList>
    </citation>
    <scope>NUCLEOTIDE SEQUENCE [LARGE SCALE GENOMIC DNA]</scope>
    <source>
        <strain evidence="2 3">JOP 1030-1</strain>
    </source>
</reference>
<dbReference type="EMBL" id="KZ821231">
    <property type="protein sequence ID" value="PYH45515.1"/>
    <property type="molecule type" value="Genomic_DNA"/>
</dbReference>
<evidence type="ECO:0000313" key="2">
    <source>
        <dbReference type="EMBL" id="PYH45515.1"/>
    </source>
</evidence>
<evidence type="ECO:0000313" key="3">
    <source>
        <dbReference type="Proteomes" id="UP000248349"/>
    </source>
</evidence>
<dbReference type="GeneID" id="37076220"/>
<feature type="compositionally biased region" description="Polar residues" evidence="1">
    <location>
        <begin position="1"/>
        <end position="19"/>
    </location>
</feature>
<protein>
    <submittedName>
        <fullName evidence="2">Uncharacterized protein</fullName>
    </submittedName>
</protein>
<feature type="non-terminal residue" evidence="2">
    <location>
        <position position="1"/>
    </location>
</feature>
<dbReference type="OrthoDB" id="10565959at2759"/>
<sequence length="281" mass="32254">MTDTENNATAGTTTLSHPRTLNDGDYCFRTAIWLSSEEFFENGAAWRPDYPLLRRPPFRPNRPDGTNEDDEDNGDEDDDSHYSSDEESEDTEPRSDLDPKPLIIMVYIPDENEEDWQEYIPPGLTDTVDIEWTCSIAAFERLLWLRPPELGADVDPESRMPNPRLRAVIITDLEVLSNQFEPFTDHIMERHERMEAQWTLLLAPRVAGEADEDTVQNFLYNVWDLDWQISGRTIGACNFELTPEAQENWQIPDIALGGNRFVPGPALASFHNRTKHLLCCQ</sequence>
<evidence type="ECO:0000256" key="1">
    <source>
        <dbReference type="SAM" id="MobiDB-lite"/>
    </source>
</evidence>
<organism evidence="2 3">
    <name type="scientific">Aspergillus saccharolyticus JOP 1030-1</name>
    <dbReference type="NCBI Taxonomy" id="1450539"/>
    <lineage>
        <taxon>Eukaryota</taxon>
        <taxon>Fungi</taxon>
        <taxon>Dikarya</taxon>
        <taxon>Ascomycota</taxon>
        <taxon>Pezizomycotina</taxon>
        <taxon>Eurotiomycetes</taxon>
        <taxon>Eurotiomycetidae</taxon>
        <taxon>Eurotiales</taxon>
        <taxon>Aspergillaceae</taxon>
        <taxon>Aspergillus</taxon>
        <taxon>Aspergillus subgen. Circumdati</taxon>
    </lineage>
</organism>
<dbReference type="Proteomes" id="UP000248349">
    <property type="component" value="Unassembled WGS sequence"/>
</dbReference>
<feature type="region of interest" description="Disordered" evidence="1">
    <location>
        <begin position="51"/>
        <end position="101"/>
    </location>
</feature>
<dbReference type="AlphaFoldDB" id="A0A318ZEI0"/>